<reference evidence="9" key="1">
    <citation type="journal article" date="2019" name="Mol. Phylogenet. Evol.">
        <title>Morphological evolution and classification of the red algal order Ceramiales inferred using plastid phylogenomics.</title>
        <authorList>
            <person name="Diaz-Tapia P."/>
            <person name="Pasella M.M."/>
            <person name="Verbruggen H."/>
            <person name="Maggs C.A."/>
        </authorList>
    </citation>
    <scope>NUCLEOTIDE SEQUENCE</scope>
    <source>
        <strain evidence="9">VRM320</strain>
    </source>
</reference>
<dbReference type="InterPro" id="IPR019307">
    <property type="entry name" value="RNA-bd_AU-1/RNase_E/G"/>
</dbReference>
<proteinExistence type="inferred from homology"/>
<comment type="cofactor">
    <cofactor evidence="1">
        <name>Mg(2+)</name>
        <dbReference type="ChEBI" id="CHEBI:18420"/>
    </cofactor>
</comment>
<geneLocation type="plastid" evidence="9"/>
<dbReference type="GO" id="GO:0046872">
    <property type="term" value="F:metal ion binding"/>
    <property type="evidence" value="ECO:0007669"/>
    <property type="project" value="UniProtKB-KW"/>
</dbReference>
<keyword evidence="9" id="KW-0934">Plastid</keyword>
<dbReference type="GO" id="GO:0003723">
    <property type="term" value="F:RNA binding"/>
    <property type="evidence" value="ECO:0007669"/>
    <property type="project" value="UniProtKB-KW"/>
</dbReference>
<dbReference type="Gene3D" id="2.40.50.140">
    <property type="entry name" value="Nucleic acid-binding proteins"/>
    <property type="match status" value="1"/>
</dbReference>
<evidence type="ECO:0000256" key="7">
    <source>
        <dbReference type="ARBA" id="ARBA00023436"/>
    </source>
</evidence>
<dbReference type="NCBIfam" id="TIGR00757">
    <property type="entry name" value="RNaseEG"/>
    <property type="match status" value="1"/>
</dbReference>
<organism evidence="9">
    <name type="scientific">Dicranema revolutum</name>
    <dbReference type="NCBI Taxonomy" id="239144"/>
    <lineage>
        <taxon>Eukaryota</taxon>
        <taxon>Rhodophyta</taxon>
        <taxon>Florideophyceae</taxon>
        <taxon>Rhodymeniophycidae</taxon>
        <taxon>Gigartinales</taxon>
        <taxon>Dicranemataceae</taxon>
        <taxon>Dicranema</taxon>
    </lineage>
</organism>
<dbReference type="AlphaFoldDB" id="A0A4D6WRU4"/>
<dbReference type="Pfam" id="PF00575">
    <property type="entry name" value="S1"/>
    <property type="match status" value="1"/>
</dbReference>
<evidence type="ECO:0000256" key="2">
    <source>
        <dbReference type="ARBA" id="ARBA00005522"/>
    </source>
</evidence>
<feature type="domain" description="S1 motif" evidence="8">
    <location>
        <begin position="35"/>
        <end position="117"/>
    </location>
</feature>
<evidence type="ECO:0000256" key="5">
    <source>
        <dbReference type="ARBA" id="ARBA00022842"/>
    </source>
</evidence>
<gene>
    <name evidence="9" type="primary">rne</name>
</gene>
<keyword evidence="3" id="KW-0479">Metal-binding</keyword>
<protein>
    <submittedName>
        <fullName evidence="9">Ribonuclease E</fullName>
    </submittedName>
</protein>
<dbReference type="SUPFAM" id="SSF50249">
    <property type="entry name" value="Nucleic acid-binding proteins"/>
    <property type="match status" value="1"/>
</dbReference>
<evidence type="ECO:0000256" key="1">
    <source>
        <dbReference type="ARBA" id="ARBA00001946"/>
    </source>
</evidence>
<dbReference type="GO" id="GO:0016787">
    <property type="term" value="F:hydrolase activity"/>
    <property type="evidence" value="ECO:0007669"/>
    <property type="project" value="UniProtKB-KW"/>
</dbReference>
<dbReference type="EMBL" id="MK814651">
    <property type="protein sequence ID" value="QCI06116.1"/>
    <property type="molecule type" value="Genomic_DNA"/>
</dbReference>
<comment type="function">
    <text evidence="7">Involved in intercistronic processing of primary transcripts from chloroplast operons. The endonucleolytic activity of the enzyme depends on the number of phosphates at the 5' end, is inhibited by structured RNA, and preferentially cleaves A/U-rich sequences.</text>
</comment>
<sequence>MTNKIVISSLNNIAASLHNNKIEEIILINNTYQVNDIYIGIVQKIFSSINGAFIKLNKNRKSGFIHINDIQRLKKNRHTNHIHEVLSINQVLLVQITKEPTVYKGPRLTTNINLSGRYIVLMPFCNTICISHKIYDQNERIHLHSLAILIKPSRMGILIRSFAQGVSEKAIIEDLNSLKKQWIFIEKAAIFSSFPCLLYKEKDLIQKIIRDNYGENIKNIIIDSKSGGEQIKHYLNRWKCKDRVKVEIHQKPQCILQKFHVKKTISKALIPHVKLFSGGHLIIEHNEALTVIDVNSGSFNKSSNSKETILQTNFYAAIEIAYQLKIRNINGVIIVDFIDMLSSRDQLQLLEHFNKLLESDHAKPQIVQLSELGLVELTRRRRGQSLKELFDGKNHSYINSSVKYDHTQQQDINNILLNKNIKSLFFNKKFTKYVDLKNKIFDSTNKITSLDPQNTIYLMNLKKSYTVPFAIYSKTVNKK</sequence>
<evidence type="ECO:0000256" key="6">
    <source>
        <dbReference type="ARBA" id="ARBA00022884"/>
    </source>
</evidence>
<keyword evidence="5" id="KW-0460">Magnesium</keyword>
<comment type="similarity">
    <text evidence="2">Belongs to the RNase E/G family.</text>
</comment>
<dbReference type="PANTHER" id="PTHR30001:SF0">
    <property type="entry name" value="RIBONUCLEASE G"/>
    <property type="match status" value="1"/>
</dbReference>
<dbReference type="SMART" id="SM00316">
    <property type="entry name" value="S1"/>
    <property type="match status" value="1"/>
</dbReference>
<keyword evidence="4" id="KW-0378">Hydrolase</keyword>
<dbReference type="InterPro" id="IPR004659">
    <property type="entry name" value="RNase_E/G"/>
</dbReference>
<dbReference type="PANTHER" id="PTHR30001">
    <property type="entry name" value="RIBONUCLEASE"/>
    <property type="match status" value="1"/>
</dbReference>
<dbReference type="GO" id="GO:0004540">
    <property type="term" value="F:RNA nuclease activity"/>
    <property type="evidence" value="ECO:0007669"/>
    <property type="project" value="InterPro"/>
</dbReference>
<evidence type="ECO:0000256" key="3">
    <source>
        <dbReference type="ARBA" id="ARBA00022723"/>
    </source>
</evidence>
<accession>A0A4D6WRU4</accession>
<name>A0A4D6WRU4_9FLOR</name>
<dbReference type="InterPro" id="IPR003029">
    <property type="entry name" value="S1_domain"/>
</dbReference>
<dbReference type="GO" id="GO:0006364">
    <property type="term" value="P:rRNA processing"/>
    <property type="evidence" value="ECO:0007669"/>
    <property type="project" value="TreeGrafter"/>
</dbReference>
<dbReference type="GO" id="GO:0005737">
    <property type="term" value="C:cytoplasm"/>
    <property type="evidence" value="ECO:0007669"/>
    <property type="project" value="TreeGrafter"/>
</dbReference>
<evidence type="ECO:0000256" key="4">
    <source>
        <dbReference type="ARBA" id="ARBA00022801"/>
    </source>
</evidence>
<dbReference type="CDD" id="cd04453">
    <property type="entry name" value="S1_RNase_E"/>
    <property type="match status" value="1"/>
</dbReference>
<reference evidence="9" key="2">
    <citation type="submission" date="2019-04" db="EMBL/GenBank/DDBJ databases">
        <authorList>
            <person name="Pasella M."/>
        </authorList>
    </citation>
    <scope>NUCLEOTIDE SEQUENCE</scope>
    <source>
        <strain evidence="9">VRM320</strain>
    </source>
</reference>
<evidence type="ECO:0000313" key="9">
    <source>
        <dbReference type="EMBL" id="QCI06116.1"/>
    </source>
</evidence>
<keyword evidence="6" id="KW-0694">RNA-binding</keyword>
<evidence type="ECO:0000259" key="8">
    <source>
        <dbReference type="PROSITE" id="PS50126"/>
    </source>
</evidence>
<dbReference type="InterPro" id="IPR012340">
    <property type="entry name" value="NA-bd_OB-fold"/>
</dbReference>
<dbReference type="PROSITE" id="PS50126">
    <property type="entry name" value="S1"/>
    <property type="match status" value="1"/>
</dbReference>
<dbReference type="Pfam" id="PF10150">
    <property type="entry name" value="RNase_E_G"/>
    <property type="match status" value="1"/>
</dbReference>